<evidence type="ECO:0000313" key="6">
    <source>
        <dbReference type="Proteomes" id="UP001497497"/>
    </source>
</evidence>
<gene>
    <name evidence="5" type="ORF">GSLYS_00020711001</name>
</gene>
<sequence length="252" mass="27885">MTSNYPLDYDNDTFCTWTIVSPGSDTTITLSITEYEVEGCPNDYLKIYEGNSTQDHVFGPFCTSGPGVLTTTGGSFHLVFTSDFSITKRGFRGFYSIKDACIVEKCSHNCEVMSFNPRVELCTCPDWMILETSNASRCIEINGCNTIMTASGPIATPLFPEFYSENVNCFWNISKGNNREITVSFSDFEIEERWDCGYDSVEFLDGPEATSLGKFCGGMAPTITSRNIFLLVVFVSDDSVSGRGFKGKVTIT</sequence>
<dbReference type="Gene3D" id="2.60.120.290">
    <property type="entry name" value="Spermadhesin, CUB domain"/>
    <property type="match status" value="2"/>
</dbReference>
<evidence type="ECO:0000256" key="2">
    <source>
        <dbReference type="ARBA" id="ARBA00023157"/>
    </source>
</evidence>
<dbReference type="AlphaFoldDB" id="A0AAV2IJW6"/>
<evidence type="ECO:0000313" key="5">
    <source>
        <dbReference type="EMBL" id="CAL1547386.1"/>
    </source>
</evidence>
<accession>A0AAV2IJW6</accession>
<dbReference type="PANTHER" id="PTHR24251:SF37">
    <property type="entry name" value="CUB DOMAIN-CONTAINING PROTEIN"/>
    <property type="match status" value="1"/>
</dbReference>
<dbReference type="SMART" id="SM00042">
    <property type="entry name" value="CUB"/>
    <property type="match status" value="2"/>
</dbReference>
<keyword evidence="1" id="KW-0677">Repeat</keyword>
<dbReference type="InterPro" id="IPR000859">
    <property type="entry name" value="CUB_dom"/>
</dbReference>
<proteinExistence type="predicted"/>
<protein>
    <recommendedName>
        <fullName evidence="4">CUB domain-containing protein</fullName>
    </recommendedName>
</protein>
<dbReference type="Proteomes" id="UP001497497">
    <property type="component" value="Unassembled WGS sequence"/>
</dbReference>
<feature type="domain" description="CUB" evidence="4">
    <location>
        <begin position="138"/>
        <end position="252"/>
    </location>
</feature>
<dbReference type="PROSITE" id="PS01180">
    <property type="entry name" value="CUB"/>
    <property type="match status" value="2"/>
</dbReference>
<keyword evidence="6" id="KW-1185">Reference proteome</keyword>
<dbReference type="PANTHER" id="PTHR24251">
    <property type="entry name" value="OVOCHYMASE-RELATED"/>
    <property type="match status" value="1"/>
</dbReference>
<reference evidence="5 6" key="1">
    <citation type="submission" date="2024-04" db="EMBL/GenBank/DDBJ databases">
        <authorList>
            <consortium name="Genoscope - CEA"/>
            <person name="William W."/>
        </authorList>
    </citation>
    <scope>NUCLEOTIDE SEQUENCE [LARGE SCALE GENOMIC DNA]</scope>
</reference>
<organism evidence="5 6">
    <name type="scientific">Lymnaea stagnalis</name>
    <name type="common">Great pond snail</name>
    <name type="synonym">Helix stagnalis</name>
    <dbReference type="NCBI Taxonomy" id="6523"/>
    <lineage>
        <taxon>Eukaryota</taxon>
        <taxon>Metazoa</taxon>
        <taxon>Spiralia</taxon>
        <taxon>Lophotrochozoa</taxon>
        <taxon>Mollusca</taxon>
        <taxon>Gastropoda</taxon>
        <taxon>Heterobranchia</taxon>
        <taxon>Euthyneura</taxon>
        <taxon>Panpulmonata</taxon>
        <taxon>Hygrophila</taxon>
        <taxon>Lymnaeoidea</taxon>
        <taxon>Lymnaeidae</taxon>
        <taxon>Lymnaea</taxon>
    </lineage>
</organism>
<dbReference type="FunFam" id="2.60.120.290:FF:000005">
    <property type="entry name" value="Procollagen C-endopeptidase enhancer 1"/>
    <property type="match status" value="1"/>
</dbReference>
<feature type="domain" description="CUB" evidence="4">
    <location>
        <begin position="1"/>
        <end position="98"/>
    </location>
</feature>
<evidence type="ECO:0000256" key="3">
    <source>
        <dbReference type="PROSITE-ProRule" id="PRU00059"/>
    </source>
</evidence>
<comment type="caution">
    <text evidence="3">Lacks conserved residue(s) required for the propagation of feature annotation.</text>
</comment>
<evidence type="ECO:0000256" key="1">
    <source>
        <dbReference type="ARBA" id="ARBA00022737"/>
    </source>
</evidence>
<dbReference type="Pfam" id="PF00431">
    <property type="entry name" value="CUB"/>
    <property type="match status" value="2"/>
</dbReference>
<comment type="caution">
    <text evidence="5">The sequence shown here is derived from an EMBL/GenBank/DDBJ whole genome shotgun (WGS) entry which is preliminary data.</text>
</comment>
<name>A0AAV2IJW6_LYMST</name>
<dbReference type="CDD" id="cd00041">
    <property type="entry name" value="CUB"/>
    <property type="match status" value="2"/>
</dbReference>
<dbReference type="SUPFAM" id="SSF49854">
    <property type="entry name" value="Spermadhesin, CUB domain"/>
    <property type="match status" value="2"/>
</dbReference>
<dbReference type="EMBL" id="CAXITT010000963">
    <property type="protein sequence ID" value="CAL1547386.1"/>
    <property type="molecule type" value="Genomic_DNA"/>
</dbReference>
<evidence type="ECO:0000259" key="4">
    <source>
        <dbReference type="PROSITE" id="PS01180"/>
    </source>
</evidence>
<keyword evidence="2" id="KW-1015">Disulfide bond</keyword>
<dbReference type="InterPro" id="IPR035914">
    <property type="entry name" value="Sperma_CUB_dom_sf"/>
</dbReference>